<reference evidence="3 4" key="1">
    <citation type="journal article" date="2016" name="Nat. Commun.">
        <title>Thousands of microbial genomes shed light on interconnected biogeochemical processes in an aquifer system.</title>
        <authorList>
            <person name="Anantharaman K."/>
            <person name="Brown C.T."/>
            <person name="Hug L.A."/>
            <person name="Sharon I."/>
            <person name="Castelle C.J."/>
            <person name="Probst A.J."/>
            <person name="Thomas B.C."/>
            <person name="Singh A."/>
            <person name="Wilkins M.J."/>
            <person name="Karaoz U."/>
            <person name="Brodie E.L."/>
            <person name="Williams K.H."/>
            <person name="Hubbard S.S."/>
            <person name="Banfield J.F."/>
        </authorList>
    </citation>
    <scope>NUCLEOTIDE SEQUENCE [LARGE SCALE GENOMIC DNA]</scope>
</reference>
<accession>A0A1G2HL45</accession>
<feature type="transmembrane region" description="Helical" evidence="1">
    <location>
        <begin position="65"/>
        <end position="84"/>
    </location>
</feature>
<protein>
    <recommendedName>
        <fullName evidence="2">DUF5671 domain-containing protein</fullName>
    </recommendedName>
</protein>
<feature type="transmembrane region" description="Helical" evidence="1">
    <location>
        <begin position="104"/>
        <end position="123"/>
    </location>
</feature>
<proteinExistence type="predicted"/>
<feature type="transmembrane region" description="Helical" evidence="1">
    <location>
        <begin position="20"/>
        <end position="45"/>
    </location>
</feature>
<dbReference type="InterPro" id="IPR043728">
    <property type="entry name" value="DUF5671"/>
</dbReference>
<dbReference type="AlphaFoldDB" id="A0A1G2HL45"/>
<comment type="caution">
    <text evidence="3">The sequence shown here is derived from an EMBL/GenBank/DDBJ whole genome shotgun (WGS) entry which is preliminary data.</text>
</comment>
<keyword evidence="1" id="KW-0812">Transmembrane</keyword>
<evidence type="ECO:0000313" key="3">
    <source>
        <dbReference type="EMBL" id="OGZ63212.1"/>
    </source>
</evidence>
<sequence>MENNIINSNSMPKRNLPRDVFLHLLAMVTLYWSAVSFITLCWQYINYFFPDALNYNYGFTNSMRFALASLFIVFPVFILVSWFLNNIYAKESQVRESKVRKWLIYLTLFVAALVIIGDLIFVINTFLGGEITMRFILKALSVLVVAAIIFGYYLDDVRRNTPSKLSKYFVWATSVIILISVIGAFFIVGSPKQARLIQFDQQRISDLQNLQYQVVNYWQRKGQMPKSLSDLNDSISGYVAPQDPETNMPYEYNIKNAANLNFELCAVFNLDGNRSGVSPKSIPVPYGAYPQELQNWDHASGRVCFERTIDSQLYPQLNK</sequence>
<name>A0A1G2HL45_9BACT</name>
<evidence type="ECO:0000256" key="1">
    <source>
        <dbReference type="SAM" id="Phobius"/>
    </source>
</evidence>
<evidence type="ECO:0000259" key="2">
    <source>
        <dbReference type="Pfam" id="PF18920"/>
    </source>
</evidence>
<feature type="domain" description="DUF5671" evidence="2">
    <location>
        <begin position="19"/>
        <end position="152"/>
    </location>
</feature>
<dbReference type="Proteomes" id="UP000178991">
    <property type="component" value="Unassembled WGS sequence"/>
</dbReference>
<feature type="transmembrane region" description="Helical" evidence="1">
    <location>
        <begin position="166"/>
        <end position="188"/>
    </location>
</feature>
<gene>
    <name evidence="3" type="ORF">A2639_02025</name>
</gene>
<organism evidence="3 4">
    <name type="scientific">Candidatus Staskawiczbacteria bacterium RIFCSPHIGHO2_01_FULL_34_27</name>
    <dbReference type="NCBI Taxonomy" id="1802199"/>
    <lineage>
        <taxon>Bacteria</taxon>
        <taxon>Candidatus Staskawicziibacteriota</taxon>
    </lineage>
</organism>
<keyword evidence="1" id="KW-1133">Transmembrane helix</keyword>
<dbReference type="Pfam" id="PF18920">
    <property type="entry name" value="DUF5671"/>
    <property type="match status" value="1"/>
</dbReference>
<dbReference type="EMBL" id="MHOL01000004">
    <property type="protein sequence ID" value="OGZ63212.1"/>
    <property type="molecule type" value="Genomic_DNA"/>
</dbReference>
<evidence type="ECO:0000313" key="4">
    <source>
        <dbReference type="Proteomes" id="UP000178991"/>
    </source>
</evidence>
<feature type="transmembrane region" description="Helical" evidence="1">
    <location>
        <begin position="135"/>
        <end position="154"/>
    </location>
</feature>
<keyword evidence="1" id="KW-0472">Membrane</keyword>